<dbReference type="Proteomes" id="UP000775213">
    <property type="component" value="Unassembled WGS sequence"/>
</dbReference>
<evidence type="ECO:0000313" key="1">
    <source>
        <dbReference type="EMBL" id="KAH0450337.1"/>
    </source>
</evidence>
<organism evidence="1 2">
    <name type="scientific">Dendrobium chrysotoxum</name>
    <name type="common">Orchid</name>
    <dbReference type="NCBI Taxonomy" id="161865"/>
    <lineage>
        <taxon>Eukaryota</taxon>
        <taxon>Viridiplantae</taxon>
        <taxon>Streptophyta</taxon>
        <taxon>Embryophyta</taxon>
        <taxon>Tracheophyta</taxon>
        <taxon>Spermatophyta</taxon>
        <taxon>Magnoliopsida</taxon>
        <taxon>Liliopsida</taxon>
        <taxon>Asparagales</taxon>
        <taxon>Orchidaceae</taxon>
        <taxon>Epidendroideae</taxon>
        <taxon>Malaxideae</taxon>
        <taxon>Dendrobiinae</taxon>
        <taxon>Dendrobium</taxon>
    </lineage>
</organism>
<gene>
    <name evidence="1" type="ORF">IEQ34_021029</name>
</gene>
<evidence type="ECO:0000313" key="2">
    <source>
        <dbReference type="Proteomes" id="UP000775213"/>
    </source>
</evidence>
<keyword evidence="2" id="KW-1185">Reference proteome</keyword>
<accession>A0AAV7G3Q5</accession>
<sequence length="238" mass="27180">MGILHKALDWRKFIAVPISSSISFAILLSEHSFDHFLSHTCCLVRLLPLACMNSGSRDESCIYVETSDISLATKLLLDHHLQPTVAELPSDHRPSQYFRPTTSCRRTSDWPLTVIKLPPSHPRRRTSARPPTVTKLLPDHQLTPDLQPATDRRRIFADNNHRRTLPGHHPSPNYGLSDLHRLPITVILTTFHPTMILPTIVTRLRYFQQPLSFTDYNPSDDPHPTTVLPTTVIRLRFL</sequence>
<dbReference type="EMBL" id="JAGFBR010000018">
    <property type="protein sequence ID" value="KAH0450337.1"/>
    <property type="molecule type" value="Genomic_DNA"/>
</dbReference>
<protein>
    <submittedName>
        <fullName evidence="1">Uncharacterized protein</fullName>
    </submittedName>
</protein>
<comment type="caution">
    <text evidence="1">The sequence shown here is derived from an EMBL/GenBank/DDBJ whole genome shotgun (WGS) entry which is preliminary data.</text>
</comment>
<name>A0AAV7G3Q5_DENCH</name>
<proteinExistence type="predicted"/>
<dbReference type="AlphaFoldDB" id="A0AAV7G3Q5"/>
<reference evidence="1 2" key="1">
    <citation type="journal article" date="2021" name="Hortic Res">
        <title>Chromosome-scale assembly of the Dendrobium chrysotoxum genome enhances the understanding of orchid evolution.</title>
        <authorList>
            <person name="Zhang Y."/>
            <person name="Zhang G.Q."/>
            <person name="Zhang D."/>
            <person name="Liu X.D."/>
            <person name="Xu X.Y."/>
            <person name="Sun W.H."/>
            <person name="Yu X."/>
            <person name="Zhu X."/>
            <person name="Wang Z.W."/>
            <person name="Zhao X."/>
            <person name="Zhong W.Y."/>
            <person name="Chen H."/>
            <person name="Yin W.L."/>
            <person name="Huang T."/>
            <person name="Niu S.C."/>
            <person name="Liu Z.J."/>
        </authorList>
    </citation>
    <scope>NUCLEOTIDE SEQUENCE [LARGE SCALE GENOMIC DNA]</scope>
    <source>
        <strain evidence="1">Lindl</strain>
    </source>
</reference>